<proteinExistence type="predicted"/>
<accession>A0A810Q305</accession>
<dbReference type="InterPro" id="IPR025466">
    <property type="entry name" value="DUF4317"/>
</dbReference>
<reference evidence="1" key="1">
    <citation type="submission" date="2020-09" db="EMBL/GenBank/DDBJ databases">
        <title>New species isolated from human feces.</title>
        <authorList>
            <person name="Kitahara M."/>
            <person name="Shigeno Y."/>
            <person name="Shime M."/>
            <person name="Matsumoto Y."/>
            <person name="Nakamura S."/>
            <person name="Motooka D."/>
            <person name="Fukuoka S."/>
            <person name="Nishikawa H."/>
            <person name="Benno Y."/>
        </authorList>
    </citation>
    <scope>NUCLEOTIDE SEQUENCE</scope>
    <source>
        <strain evidence="1">MM59</strain>
    </source>
</reference>
<gene>
    <name evidence="1" type="ORF">MM59RIKEN_00280</name>
</gene>
<evidence type="ECO:0000313" key="2">
    <source>
        <dbReference type="Proteomes" id="UP000679848"/>
    </source>
</evidence>
<dbReference type="Pfam" id="PF14199">
    <property type="entry name" value="DUF4317"/>
    <property type="match status" value="1"/>
</dbReference>
<dbReference type="AlphaFoldDB" id="A0A810Q305"/>
<dbReference type="KEGG" id="pfaa:MM59RIKEN_00280"/>
<evidence type="ECO:0008006" key="3">
    <source>
        <dbReference type="Google" id="ProtNLM"/>
    </source>
</evidence>
<evidence type="ECO:0000313" key="1">
    <source>
        <dbReference type="EMBL" id="BCK82709.1"/>
    </source>
</evidence>
<organism evidence="1 2">
    <name type="scientific">Pusillibacter faecalis</name>
    <dbReference type="NCBI Taxonomy" id="2714358"/>
    <lineage>
        <taxon>Bacteria</taxon>
        <taxon>Bacillati</taxon>
        <taxon>Bacillota</taxon>
        <taxon>Clostridia</taxon>
        <taxon>Eubacteriales</taxon>
        <taxon>Oscillospiraceae</taxon>
        <taxon>Pusillibacter</taxon>
    </lineage>
</organism>
<protein>
    <recommendedName>
        <fullName evidence="3">DUF4317 domain-containing protein</fullName>
    </recommendedName>
</protein>
<dbReference type="Proteomes" id="UP000679848">
    <property type="component" value="Chromosome"/>
</dbReference>
<name>A0A810Q305_9FIRM</name>
<keyword evidence="2" id="KW-1185">Reference proteome</keyword>
<dbReference type="EMBL" id="AP023420">
    <property type="protein sequence ID" value="BCK82709.1"/>
    <property type="molecule type" value="Genomic_DNA"/>
</dbReference>
<sequence length="391" mass="43982">MGTAVTTKIVRNQMNQRELSELRRRWRPEKNAVSRIYGCFVNSGGELVSDLEEPLGMLPQEEVEQYLGLLKKTMSGTLGKNLIDIVFSTQQVMDSEEHRLLMNLRDSELQDGEIRRNFYQKVIGSLDMDGRPYVLLLAHDTYDVPHKGGDGEFQQDASDEVFSYIVCAVCPVKLGKVELNYFPGDNEFHCTARQTVMAPELGFVFPAFDDRSANIYDALFYSQKSGELHQEFIDAVFHIDPPMSAAEQKEAFQTALSEALEDTYSFGVAQAIHEHLSGKLEQHKECKIPEPLTISVGEMKNTLRECGVPEERITAFEQRCSEQFGSGTVLYPENILDAGRFEIKTAQAAVRINPEYSHLAQARMIDGKKYILIPIEEGIEVNGLAVTAPDQ</sequence>